<evidence type="ECO:0000313" key="3">
    <source>
        <dbReference type="Proteomes" id="UP001268610"/>
    </source>
</evidence>
<proteinExistence type="predicted"/>
<dbReference type="RefSeq" id="WP_310856688.1">
    <property type="nucleotide sequence ID" value="NZ_JAVLSD010000001.1"/>
</dbReference>
<name>A0AAJ2GYH6_9HYPH</name>
<dbReference type="AlphaFoldDB" id="A0AAJ2GYH6"/>
<feature type="chain" id="PRO_5042497426" description="Type IV secretion system protein VirB7" evidence="1">
    <location>
        <begin position="19"/>
        <end position="94"/>
    </location>
</feature>
<evidence type="ECO:0000313" key="2">
    <source>
        <dbReference type="EMBL" id="MDR9774748.1"/>
    </source>
</evidence>
<dbReference type="EMBL" id="JAVLSF010000010">
    <property type="protein sequence ID" value="MDR9774748.1"/>
    <property type="molecule type" value="Genomic_DNA"/>
</dbReference>
<keyword evidence="1" id="KW-0732">Signal</keyword>
<feature type="signal peptide" evidence="1">
    <location>
        <begin position="1"/>
        <end position="18"/>
    </location>
</feature>
<accession>A0AAJ2GYH6</accession>
<comment type="caution">
    <text evidence="2">The sequence shown here is derived from an EMBL/GenBank/DDBJ whole genome shotgun (WGS) entry which is preliminary data.</text>
</comment>
<gene>
    <name evidence="2" type="ORF">RJJ65_19220</name>
</gene>
<sequence length="94" mass="10048">MIRIVLSLFLTVSLAACGSISHPLPKCDGYSRRPLNRAMWQWQDNGRAEQPTTGALPAEATSQAASYGQESSSVTPAAFAAFDVAGSYRPCEGR</sequence>
<evidence type="ECO:0008006" key="4">
    <source>
        <dbReference type="Google" id="ProtNLM"/>
    </source>
</evidence>
<dbReference type="Proteomes" id="UP001268610">
    <property type="component" value="Unassembled WGS sequence"/>
</dbReference>
<dbReference type="PROSITE" id="PS51257">
    <property type="entry name" value="PROKAR_LIPOPROTEIN"/>
    <property type="match status" value="1"/>
</dbReference>
<organism evidence="2 3">
    <name type="scientific">Rhizobium hidalgonense</name>
    <dbReference type="NCBI Taxonomy" id="1538159"/>
    <lineage>
        <taxon>Bacteria</taxon>
        <taxon>Pseudomonadati</taxon>
        <taxon>Pseudomonadota</taxon>
        <taxon>Alphaproteobacteria</taxon>
        <taxon>Hyphomicrobiales</taxon>
        <taxon>Rhizobiaceae</taxon>
        <taxon>Rhizobium/Agrobacterium group</taxon>
        <taxon>Rhizobium</taxon>
    </lineage>
</organism>
<reference evidence="2" key="1">
    <citation type="submission" date="2023-04" db="EMBL/GenBank/DDBJ databases">
        <title>Genomic characterization of faba bean (Vicia faba) microsymbionts in Mexican soils.</title>
        <authorList>
            <person name="Rivera Orduna F.N."/>
            <person name="Guevara-Luna J."/>
            <person name="Yan J."/>
            <person name="Arroyo-Herrera I."/>
            <person name="Li Y."/>
            <person name="Vasquez-Murrieta M.S."/>
            <person name="Wang E.T."/>
        </authorList>
    </citation>
    <scope>NUCLEOTIDE SEQUENCE</scope>
    <source>
        <strain evidence="2">CH26</strain>
    </source>
</reference>
<protein>
    <recommendedName>
        <fullName evidence="4">Type IV secretion system protein VirB7</fullName>
    </recommendedName>
</protein>
<evidence type="ECO:0000256" key="1">
    <source>
        <dbReference type="SAM" id="SignalP"/>
    </source>
</evidence>